<evidence type="ECO:0000313" key="2">
    <source>
        <dbReference type="EMBL" id="MDH6283038.1"/>
    </source>
</evidence>
<dbReference type="RefSeq" id="WP_280762309.1">
    <property type="nucleotide sequence ID" value="NZ_JARXVC010000012.1"/>
</dbReference>
<dbReference type="InterPro" id="IPR000835">
    <property type="entry name" value="HTH_MarR-typ"/>
</dbReference>
<keyword evidence="3" id="KW-1185">Reference proteome</keyword>
<reference evidence="2 3" key="1">
    <citation type="submission" date="2023-04" db="EMBL/GenBank/DDBJ databases">
        <title>Forest soil microbial communities from Buena Vista Peninsula, Colon Province, Panama.</title>
        <authorList>
            <person name="Bouskill N."/>
        </authorList>
    </citation>
    <scope>NUCLEOTIDE SEQUENCE [LARGE SCALE GENOMIC DNA]</scope>
    <source>
        <strain evidence="2 3">CFH S0262</strain>
    </source>
</reference>
<dbReference type="GO" id="GO:0003677">
    <property type="term" value="F:DNA binding"/>
    <property type="evidence" value="ECO:0007669"/>
    <property type="project" value="UniProtKB-KW"/>
</dbReference>
<accession>A0ABT6MFE3</accession>
<sequence length="160" mass="18330">MSDADRVLSEIEYELTLLSRYHALARQRGGQKLDRSAYLILARLELEPPMSLKELSEAFRLDISTINRQVGALLRNGFVERLADPAGGVARKIQPTAKGLEQLRQDRDLNCRGIHSVLEEWSVQDVQDLRDVLARFNSDVEHLEGRPWPRPFGDRRPDEN</sequence>
<protein>
    <submittedName>
        <fullName evidence="2">DNA-binding MarR family transcriptional regulator</fullName>
    </submittedName>
</protein>
<gene>
    <name evidence="2" type="ORF">M2280_004281</name>
</gene>
<dbReference type="SUPFAM" id="SSF46785">
    <property type="entry name" value="Winged helix' DNA-binding domain"/>
    <property type="match status" value="1"/>
</dbReference>
<name>A0ABT6MFE3_9NOCA</name>
<dbReference type="InterPro" id="IPR036388">
    <property type="entry name" value="WH-like_DNA-bd_sf"/>
</dbReference>
<dbReference type="Pfam" id="PF01047">
    <property type="entry name" value="MarR"/>
    <property type="match status" value="1"/>
</dbReference>
<dbReference type="PROSITE" id="PS50995">
    <property type="entry name" value="HTH_MARR_2"/>
    <property type="match status" value="1"/>
</dbReference>
<dbReference type="Gene3D" id="1.10.10.10">
    <property type="entry name" value="Winged helix-like DNA-binding domain superfamily/Winged helix DNA-binding domain"/>
    <property type="match status" value="1"/>
</dbReference>
<dbReference type="SMART" id="SM00347">
    <property type="entry name" value="HTH_MARR"/>
    <property type="match status" value="1"/>
</dbReference>
<proteinExistence type="predicted"/>
<evidence type="ECO:0000259" key="1">
    <source>
        <dbReference type="PROSITE" id="PS50995"/>
    </source>
</evidence>
<evidence type="ECO:0000313" key="3">
    <source>
        <dbReference type="Proteomes" id="UP001160334"/>
    </source>
</evidence>
<organism evidence="2 3">
    <name type="scientific">Prescottella agglutinans</name>
    <dbReference type="NCBI Taxonomy" id="1644129"/>
    <lineage>
        <taxon>Bacteria</taxon>
        <taxon>Bacillati</taxon>
        <taxon>Actinomycetota</taxon>
        <taxon>Actinomycetes</taxon>
        <taxon>Mycobacteriales</taxon>
        <taxon>Nocardiaceae</taxon>
        <taxon>Prescottella</taxon>
    </lineage>
</organism>
<comment type="caution">
    <text evidence="2">The sequence shown here is derived from an EMBL/GenBank/DDBJ whole genome shotgun (WGS) entry which is preliminary data.</text>
</comment>
<dbReference type="EMBL" id="JARXVC010000012">
    <property type="protein sequence ID" value="MDH6283038.1"/>
    <property type="molecule type" value="Genomic_DNA"/>
</dbReference>
<keyword evidence="2" id="KW-0238">DNA-binding</keyword>
<feature type="domain" description="HTH marR-type" evidence="1">
    <location>
        <begin position="1"/>
        <end position="138"/>
    </location>
</feature>
<dbReference type="InterPro" id="IPR036390">
    <property type="entry name" value="WH_DNA-bd_sf"/>
</dbReference>
<dbReference type="Proteomes" id="UP001160334">
    <property type="component" value="Unassembled WGS sequence"/>
</dbReference>